<comment type="similarity">
    <text evidence="1">Belongs to the YciI family.</text>
</comment>
<feature type="chain" id="PRO_5045608277" evidence="2">
    <location>
        <begin position="25"/>
        <end position="153"/>
    </location>
</feature>
<feature type="domain" description="YCII-related" evidence="3">
    <location>
        <begin position="56"/>
        <end position="131"/>
    </location>
</feature>
<protein>
    <submittedName>
        <fullName evidence="4">YciI family protein</fullName>
    </submittedName>
</protein>
<keyword evidence="5" id="KW-1185">Reference proteome</keyword>
<gene>
    <name evidence="4" type="ORF">SYV04_10715</name>
</gene>
<evidence type="ECO:0000313" key="4">
    <source>
        <dbReference type="EMBL" id="MDY7226865.1"/>
    </source>
</evidence>
<dbReference type="Pfam" id="PF03795">
    <property type="entry name" value="YCII"/>
    <property type="match status" value="1"/>
</dbReference>
<name>A0ABU5H090_9BACT</name>
<dbReference type="PROSITE" id="PS51257">
    <property type="entry name" value="PROKAR_LIPOPROTEIN"/>
    <property type="match status" value="1"/>
</dbReference>
<comment type="caution">
    <text evidence="4">The sequence shown here is derived from an EMBL/GenBank/DDBJ whole genome shotgun (WGS) entry which is preliminary data.</text>
</comment>
<accession>A0ABU5H090</accession>
<organism evidence="4 5">
    <name type="scientific">Hyalangium rubrum</name>
    <dbReference type="NCBI Taxonomy" id="3103134"/>
    <lineage>
        <taxon>Bacteria</taxon>
        <taxon>Pseudomonadati</taxon>
        <taxon>Myxococcota</taxon>
        <taxon>Myxococcia</taxon>
        <taxon>Myxococcales</taxon>
        <taxon>Cystobacterineae</taxon>
        <taxon>Archangiaceae</taxon>
        <taxon>Hyalangium</taxon>
    </lineage>
</organism>
<dbReference type="SUPFAM" id="SSF54909">
    <property type="entry name" value="Dimeric alpha+beta barrel"/>
    <property type="match status" value="1"/>
</dbReference>
<dbReference type="Proteomes" id="UP001291309">
    <property type="component" value="Unassembled WGS sequence"/>
</dbReference>
<feature type="signal peptide" evidence="2">
    <location>
        <begin position="1"/>
        <end position="24"/>
    </location>
</feature>
<sequence length="153" mass="16374">MRSTLFLCLFALLTGCATGKAAQAQPPEPPREEFKMRTYYMAFLRRGPAWSAERTPEAVAAGEGHMANIHRLAACGKLLIAGPFDVGANPPKDALAGLFIFDVQTMEEAVALTQTDPAVKAGRFTIEVMPWYGPAGLTYTGHPPPAPGAKCEP</sequence>
<dbReference type="InterPro" id="IPR011008">
    <property type="entry name" value="Dimeric_a/b-barrel"/>
</dbReference>
<proteinExistence type="inferred from homology"/>
<evidence type="ECO:0000256" key="1">
    <source>
        <dbReference type="ARBA" id="ARBA00007689"/>
    </source>
</evidence>
<evidence type="ECO:0000313" key="5">
    <source>
        <dbReference type="Proteomes" id="UP001291309"/>
    </source>
</evidence>
<dbReference type="EMBL" id="JAXIVS010000003">
    <property type="protein sequence ID" value="MDY7226865.1"/>
    <property type="molecule type" value="Genomic_DNA"/>
</dbReference>
<dbReference type="Gene3D" id="3.30.70.1060">
    <property type="entry name" value="Dimeric alpha+beta barrel"/>
    <property type="match status" value="1"/>
</dbReference>
<keyword evidence="2" id="KW-0732">Signal</keyword>
<reference evidence="4 5" key="1">
    <citation type="submission" date="2023-12" db="EMBL/GenBank/DDBJ databases">
        <title>the genome sequence of Hyalangium sp. s54d21.</title>
        <authorList>
            <person name="Zhang X."/>
        </authorList>
    </citation>
    <scope>NUCLEOTIDE SEQUENCE [LARGE SCALE GENOMIC DNA]</scope>
    <source>
        <strain evidence="5">s54d21</strain>
    </source>
</reference>
<dbReference type="InterPro" id="IPR005545">
    <property type="entry name" value="YCII"/>
</dbReference>
<evidence type="ECO:0000256" key="2">
    <source>
        <dbReference type="SAM" id="SignalP"/>
    </source>
</evidence>
<dbReference type="RefSeq" id="WP_321545587.1">
    <property type="nucleotide sequence ID" value="NZ_JAXIVS010000003.1"/>
</dbReference>
<evidence type="ECO:0000259" key="3">
    <source>
        <dbReference type="Pfam" id="PF03795"/>
    </source>
</evidence>